<organism evidence="1 2">
    <name type="scientific">Psophocarpus tetragonolobus</name>
    <name type="common">Winged bean</name>
    <name type="synonym">Dolichos tetragonolobus</name>
    <dbReference type="NCBI Taxonomy" id="3891"/>
    <lineage>
        <taxon>Eukaryota</taxon>
        <taxon>Viridiplantae</taxon>
        <taxon>Streptophyta</taxon>
        <taxon>Embryophyta</taxon>
        <taxon>Tracheophyta</taxon>
        <taxon>Spermatophyta</taxon>
        <taxon>Magnoliopsida</taxon>
        <taxon>eudicotyledons</taxon>
        <taxon>Gunneridae</taxon>
        <taxon>Pentapetalae</taxon>
        <taxon>rosids</taxon>
        <taxon>fabids</taxon>
        <taxon>Fabales</taxon>
        <taxon>Fabaceae</taxon>
        <taxon>Papilionoideae</taxon>
        <taxon>50 kb inversion clade</taxon>
        <taxon>NPAAA clade</taxon>
        <taxon>indigoferoid/millettioid clade</taxon>
        <taxon>Phaseoleae</taxon>
        <taxon>Psophocarpus</taxon>
    </lineage>
</organism>
<sequence>MLKKPKWIRLELSNTTSLSGHRFCFLLFLVIAFASAISPSTWLLGVLAQVPVVRGVFHCLDMKMVFVSVVLLGL</sequence>
<dbReference type="AlphaFoldDB" id="A0AAN9S4T2"/>
<keyword evidence="2" id="KW-1185">Reference proteome</keyword>
<name>A0AAN9S4T2_PSOTE</name>
<evidence type="ECO:0000313" key="1">
    <source>
        <dbReference type="EMBL" id="KAK7388571.1"/>
    </source>
</evidence>
<comment type="caution">
    <text evidence="1">The sequence shown here is derived from an EMBL/GenBank/DDBJ whole genome shotgun (WGS) entry which is preliminary data.</text>
</comment>
<proteinExistence type="predicted"/>
<evidence type="ECO:0000313" key="2">
    <source>
        <dbReference type="Proteomes" id="UP001386955"/>
    </source>
</evidence>
<reference evidence="1 2" key="1">
    <citation type="submission" date="2024-01" db="EMBL/GenBank/DDBJ databases">
        <title>The genomes of 5 underutilized Papilionoideae crops provide insights into root nodulation and disease resistanc.</title>
        <authorList>
            <person name="Jiang F."/>
        </authorList>
    </citation>
    <scope>NUCLEOTIDE SEQUENCE [LARGE SCALE GENOMIC DNA]</scope>
    <source>
        <strain evidence="1">DUOXIRENSHENG_FW03</strain>
        <tissue evidence="1">Leaves</tissue>
    </source>
</reference>
<protein>
    <submittedName>
        <fullName evidence="1">Uncharacterized protein</fullName>
    </submittedName>
</protein>
<accession>A0AAN9S4T2</accession>
<dbReference type="EMBL" id="JAYMYS010000006">
    <property type="protein sequence ID" value="KAK7388571.1"/>
    <property type="molecule type" value="Genomic_DNA"/>
</dbReference>
<gene>
    <name evidence="1" type="ORF">VNO78_23392</name>
</gene>
<dbReference type="Proteomes" id="UP001386955">
    <property type="component" value="Unassembled WGS sequence"/>
</dbReference>